<evidence type="ECO:0000313" key="1">
    <source>
        <dbReference type="EMBL" id="KAB1086395.1"/>
    </source>
</evidence>
<dbReference type="EMBL" id="VZUL01000002">
    <property type="protein sequence ID" value="KAB1086395.1"/>
    <property type="molecule type" value="Genomic_DNA"/>
</dbReference>
<gene>
    <name evidence="1" type="ORF">F4V91_08095</name>
</gene>
<comment type="caution">
    <text evidence="1">The sequence shown here is derived from an EMBL/GenBank/DDBJ whole genome shotgun (WGS) entry which is preliminary data.</text>
</comment>
<accession>A0A6A1TQS2</accession>
<proteinExistence type="predicted"/>
<name>A0A6A1TQS2_NEOGA</name>
<sequence length="130" mass="14201">MSPARIIQTFIRVCADCPNCTYYSGGMSHCTLTDELIPPDDKQYKLGDLCPLPYAGPPAYTPSPEPNPVVDASLLRERISRAIFDPGQTEGVRRPKQTVTDWQTDAVMRVLGFADQPVDSSPVDNGESGD</sequence>
<dbReference type="RefSeq" id="WP_151041827.1">
    <property type="nucleotide sequence ID" value="NZ_VZUL01000002.1"/>
</dbReference>
<evidence type="ECO:0000313" key="2">
    <source>
        <dbReference type="Proteomes" id="UP000386575"/>
    </source>
</evidence>
<reference evidence="1 2" key="1">
    <citation type="submission" date="2019-09" db="EMBL/GenBank/DDBJ databases">
        <title>Genome sequencing of Ng87 strain.</title>
        <authorList>
            <person name="Karasev E.S."/>
            <person name="Andronov E."/>
        </authorList>
    </citation>
    <scope>NUCLEOTIDE SEQUENCE [LARGE SCALE GENOMIC DNA]</scope>
    <source>
        <strain evidence="1 2">Ng87</strain>
    </source>
</reference>
<dbReference type="AlphaFoldDB" id="A0A6A1TQS2"/>
<organism evidence="1 2">
    <name type="scientific">Neorhizobium galegae</name>
    <name type="common">Rhizobium galegae</name>
    <dbReference type="NCBI Taxonomy" id="399"/>
    <lineage>
        <taxon>Bacteria</taxon>
        <taxon>Pseudomonadati</taxon>
        <taxon>Pseudomonadota</taxon>
        <taxon>Alphaproteobacteria</taxon>
        <taxon>Hyphomicrobiales</taxon>
        <taxon>Rhizobiaceae</taxon>
        <taxon>Rhizobium/Agrobacterium group</taxon>
        <taxon>Neorhizobium</taxon>
    </lineage>
</organism>
<protein>
    <submittedName>
        <fullName evidence="1">Uncharacterized protein</fullName>
    </submittedName>
</protein>
<dbReference type="Proteomes" id="UP000386575">
    <property type="component" value="Unassembled WGS sequence"/>
</dbReference>